<feature type="signal peptide" evidence="1">
    <location>
        <begin position="1"/>
        <end position="19"/>
    </location>
</feature>
<dbReference type="EMBL" id="BMDQ01000001">
    <property type="protein sequence ID" value="GGI56794.1"/>
    <property type="molecule type" value="Genomic_DNA"/>
</dbReference>
<accession>A0ABQ2BWB4</accession>
<feature type="chain" id="PRO_5045752201" description="PsbP C-terminal domain-containing protein" evidence="1">
    <location>
        <begin position="20"/>
        <end position="174"/>
    </location>
</feature>
<gene>
    <name evidence="2" type="ORF">GCM10011444_11030</name>
</gene>
<reference evidence="3" key="1">
    <citation type="journal article" date="2019" name="Int. J. Syst. Evol. Microbiol.">
        <title>The Global Catalogue of Microorganisms (GCM) 10K type strain sequencing project: providing services to taxonomists for standard genome sequencing and annotation.</title>
        <authorList>
            <consortium name="The Broad Institute Genomics Platform"/>
            <consortium name="The Broad Institute Genome Sequencing Center for Infectious Disease"/>
            <person name="Wu L."/>
            <person name="Ma J."/>
        </authorList>
    </citation>
    <scope>NUCLEOTIDE SEQUENCE [LARGE SCALE GENOMIC DNA]</scope>
    <source>
        <strain evidence="3">CCM 8681</strain>
    </source>
</reference>
<dbReference type="RefSeq" id="WP_188373690.1">
    <property type="nucleotide sequence ID" value="NZ_BMDQ01000001.1"/>
</dbReference>
<protein>
    <recommendedName>
        <fullName evidence="4">PsbP C-terminal domain-containing protein</fullName>
    </recommendedName>
</protein>
<evidence type="ECO:0000313" key="2">
    <source>
        <dbReference type="EMBL" id="GGI56794.1"/>
    </source>
</evidence>
<name>A0ABQ2BWB4_9FLAO</name>
<keyword evidence="3" id="KW-1185">Reference proteome</keyword>
<proteinExistence type="predicted"/>
<keyword evidence="1" id="KW-0732">Signal</keyword>
<dbReference type="Gene3D" id="3.40.1000.10">
    <property type="entry name" value="Mog1/PsbP, alpha/beta/alpha sandwich"/>
    <property type="match status" value="1"/>
</dbReference>
<sequence>MKTRILTLGLSFAMTFTFAQEMKTFTKDNYTIEYNTAWEISEQKIQPSIQFMILSDESTQANDKFRENINLSTESLQGQELTAADYAKISLDQVAIQIPTAKIISNESKTLNGIDCQEIIWSADFGNNMILKFKQVIFVRGGTGYALTFSSSTAEFDTYKESANKMLGSFKFVN</sequence>
<evidence type="ECO:0000313" key="3">
    <source>
        <dbReference type="Proteomes" id="UP000624701"/>
    </source>
</evidence>
<organism evidence="2 3">
    <name type="scientific">Winogradskyella haliclonae</name>
    <dbReference type="NCBI Taxonomy" id="2048558"/>
    <lineage>
        <taxon>Bacteria</taxon>
        <taxon>Pseudomonadati</taxon>
        <taxon>Bacteroidota</taxon>
        <taxon>Flavobacteriia</taxon>
        <taxon>Flavobacteriales</taxon>
        <taxon>Flavobacteriaceae</taxon>
        <taxon>Winogradskyella</taxon>
    </lineage>
</organism>
<comment type="caution">
    <text evidence="2">The sequence shown here is derived from an EMBL/GenBank/DDBJ whole genome shotgun (WGS) entry which is preliminary data.</text>
</comment>
<evidence type="ECO:0000256" key="1">
    <source>
        <dbReference type="SAM" id="SignalP"/>
    </source>
</evidence>
<dbReference type="Proteomes" id="UP000624701">
    <property type="component" value="Unassembled WGS sequence"/>
</dbReference>
<evidence type="ECO:0008006" key="4">
    <source>
        <dbReference type="Google" id="ProtNLM"/>
    </source>
</evidence>